<dbReference type="EMBL" id="CAJMWY010001090">
    <property type="protein sequence ID" value="CAE6458509.1"/>
    <property type="molecule type" value="Genomic_DNA"/>
</dbReference>
<proteinExistence type="predicted"/>
<feature type="non-terminal residue" evidence="2">
    <location>
        <position position="1"/>
    </location>
</feature>
<evidence type="ECO:0000313" key="2">
    <source>
        <dbReference type="EMBL" id="CAE6458509.1"/>
    </source>
</evidence>
<feature type="region of interest" description="Disordered" evidence="1">
    <location>
        <begin position="1"/>
        <end position="20"/>
    </location>
</feature>
<accession>A0A8H3BIE3</accession>
<evidence type="ECO:0000256" key="1">
    <source>
        <dbReference type="SAM" id="MobiDB-lite"/>
    </source>
</evidence>
<gene>
    <name evidence="2" type="ORF">RDB_LOCUS65361</name>
</gene>
<organism evidence="2 3">
    <name type="scientific">Rhizoctonia solani</name>
    <dbReference type="NCBI Taxonomy" id="456999"/>
    <lineage>
        <taxon>Eukaryota</taxon>
        <taxon>Fungi</taxon>
        <taxon>Dikarya</taxon>
        <taxon>Basidiomycota</taxon>
        <taxon>Agaricomycotina</taxon>
        <taxon>Agaricomycetes</taxon>
        <taxon>Cantharellales</taxon>
        <taxon>Ceratobasidiaceae</taxon>
        <taxon>Rhizoctonia</taxon>
    </lineage>
</organism>
<comment type="caution">
    <text evidence="2">The sequence shown here is derived from an EMBL/GenBank/DDBJ whole genome shotgun (WGS) entry which is preliminary data.</text>
</comment>
<dbReference type="OrthoDB" id="269822at2759"/>
<protein>
    <submittedName>
        <fullName evidence="2">Uncharacterized protein</fullName>
    </submittedName>
</protein>
<sequence length="150" mass="17195">MQPRGGRNHDPRSISNLRGDPACLGATTTLRVASPTSKSNMCDNLRRVVETAELLTLITDEFDICERRKLMLVSKHFFRCIGPGVWKSVPRLDFLMELIEGTEVKSYRYEDSQGAHYEFTEITIVLPLNPDLSRYNIYAPWVQELEIFGE</sequence>
<name>A0A8H3BIE3_9AGAM</name>
<dbReference type="Proteomes" id="UP000663861">
    <property type="component" value="Unassembled WGS sequence"/>
</dbReference>
<dbReference type="AlphaFoldDB" id="A0A8H3BIE3"/>
<evidence type="ECO:0000313" key="3">
    <source>
        <dbReference type="Proteomes" id="UP000663861"/>
    </source>
</evidence>
<reference evidence="2" key="1">
    <citation type="submission" date="2021-01" db="EMBL/GenBank/DDBJ databases">
        <authorList>
            <person name="Kaushik A."/>
        </authorList>
    </citation>
    <scope>NUCLEOTIDE SEQUENCE</scope>
    <source>
        <strain evidence="2">AG4-RS23</strain>
    </source>
</reference>